<accession>G0VFK0</accession>
<dbReference type="Proteomes" id="UP000001640">
    <property type="component" value="Chromosome 5"/>
</dbReference>
<sequence>MAVGGLQPIKSSDPVVLKRLTKELLLASLIGGSQGALLSFASAFFLKRYSPLYRGLRSQVRVFYHCTIISSGIIFKAEGQISKFQQKISQEQDLKKDQFLEEAADNGVFVE</sequence>
<dbReference type="PANTHER" id="PTHR39153">
    <property type="entry name" value="AGR244WP"/>
    <property type="match status" value="1"/>
</dbReference>
<evidence type="ECO:0000313" key="3">
    <source>
        <dbReference type="Proteomes" id="UP000001640"/>
    </source>
</evidence>
<dbReference type="AlphaFoldDB" id="G0VFK0"/>
<protein>
    <recommendedName>
        <fullName evidence="4">HIG1 domain-containing protein</fullName>
    </recommendedName>
</protein>
<evidence type="ECO:0000313" key="2">
    <source>
        <dbReference type="EMBL" id="CCC70266.1"/>
    </source>
</evidence>
<dbReference type="PANTHER" id="PTHR39153:SF1">
    <property type="entry name" value="AGR244WP"/>
    <property type="match status" value="1"/>
</dbReference>
<feature type="transmembrane region" description="Helical" evidence="1">
    <location>
        <begin position="24"/>
        <end position="46"/>
    </location>
</feature>
<keyword evidence="1" id="KW-0472">Membrane</keyword>
<dbReference type="OMA" id="SWISMGA"/>
<dbReference type="EMBL" id="HE576756">
    <property type="protein sequence ID" value="CCC70266.1"/>
    <property type="molecule type" value="Genomic_DNA"/>
</dbReference>
<reference key="2">
    <citation type="submission" date="2011-08" db="EMBL/GenBank/DDBJ databases">
        <title>Genome sequence of Naumovozyma castellii.</title>
        <authorList>
            <person name="Gordon J.L."/>
            <person name="Armisen D."/>
            <person name="Proux-Wera E."/>
            <person name="OhEigeartaigh S.S."/>
            <person name="Byrne K.P."/>
            <person name="Wolfe K.H."/>
        </authorList>
    </citation>
    <scope>NUCLEOTIDE SEQUENCE</scope>
    <source>
        <strain>Type strain:CBS 4309</strain>
    </source>
</reference>
<dbReference type="HOGENOM" id="CLU_2038426_0_0_1"/>
<evidence type="ECO:0008006" key="4">
    <source>
        <dbReference type="Google" id="ProtNLM"/>
    </source>
</evidence>
<dbReference type="InParanoid" id="G0VFK0"/>
<keyword evidence="3" id="KW-1185">Reference proteome</keyword>
<proteinExistence type="predicted"/>
<dbReference type="InterPro" id="IPR038882">
    <property type="entry name" value="Rcf3"/>
</dbReference>
<reference evidence="2 3" key="1">
    <citation type="journal article" date="2011" name="Proc. Natl. Acad. Sci. U.S.A.">
        <title>Evolutionary erosion of yeast sex chromosomes by mating-type switching accidents.</title>
        <authorList>
            <person name="Gordon J.L."/>
            <person name="Armisen D."/>
            <person name="Proux-Wera E."/>
            <person name="Oheigeartaigh S.S."/>
            <person name="Byrne K.P."/>
            <person name="Wolfe K.H."/>
        </authorList>
    </citation>
    <scope>NUCLEOTIDE SEQUENCE [LARGE SCALE GENOMIC DNA]</scope>
    <source>
        <strain evidence="3">ATCC 76901 / BCRC 22586 / CBS 4309 / NBRC 1992 / NRRL Y-12630</strain>
    </source>
</reference>
<dbReference type="KEGG" id="ncs:NCAS_0E01960"/>
<name>G0VFK0_NAUCA</name>
<dbReference type="eggNOG" id="ENOG502S16Z">
    <property type="taxonomic scope" value="Eukaryota"/>
</dbReference>
<keyword evidence="1" id="KW-1133">Transmembrane helix</keyword>
<keyword evidence="1" id="KW-0812">Transmembrane</keyword>
<dbReference type="FunCoup" id="G0VFK0">
    <property type="interactions" value="12"/>
</dbReference>
<dbReference type="RefSeq" id="XP_003676626.1">
    <property type="nucleotide sequence ID" value="XM_003676578.1"/>
</dbReference>
<gene>
    <name evidence="2" type="primary">NCAS0E01960</name>
    <name evidence="2" type="ordered locus">NCAS_0E01960</name>
</gene>
<organism evidence="2 3">
    <name type="scientific">Naumovozyma castellii</name>
    <name type="common">Yeast</name>
    <name type="synonym">Saccharomyces castellii</name>
    <dbReference type="NCBI Taxonomy" id="27288"/>
    <lineage>
        <taxon>Eukaryota</taxon>
        <taxon>Fungi</taxon>
        <taxon>Dikarya</taxon>
        <taxon>Ascomycota</taxon>
        <taxon>Saccharomycotina</taxon>
        <taxon>Saccharomycetes</taxon>
        <taxon>Saccharomycetales</taxon>
        <taxon>Saccharomycetaceae</taxon>
        <taxon>Naumovozyma</taxon>
    </lineage>
</organism>
<evidence type="ECO:0000256" key="1">
    <source>
        <dbReference type="SAM" id="Phobius"/>
    </source>
</evidence>
<dbReference type="GeneID" id="96903898"/>
<dbReference type="OrthoDB" id="3979469at2759"/>
<dbReference type="STRING" id="1064592.G0VFK0"/>